<dbReference type="AlphaFoldDB" id="A0A438B018"/>
<comment type="caution">
    <text evidence="3">The sequence shown here is derived from an EMBL/GenBank/DDBJ whole genome shotgun (WGS) entry which is preliminary data.</text>
</comment>
<accession>A0A438B018</accession>
<gene>
    <name evidence="3" type="ORF">EGT50_07380</name>
</gene>
<name>A0A438B018_9NOCA</name>
<dbReference type="Proteomes" id="UP000283479">
    <property type="component" value="Unassembled WGS sequence"/>
</dbReference>
<evidence type="ECO:0000313" key="3">
    <source>
        <dbReference type="EMBL" id="RVW04262.1"/>
    </source>
</evidence>
<evidence type="ECO:0000256" key="1">
    <source>
        <dbReference type="SAM" id="MobiDB-lite"/>
    </source>
</evidence>
<feature type="domain" description="DUF732" evidence="2">
    <location>
        <begin position="135"/>
        <end position="204"/>
    </location>
</feature>
<keyword evidence="4" id="KW-1185">Reference proteome</keyword>
<dbReference type="InterPro" id="IPR007969">
    <property type="entry name" value="DUF732"/>
</dbReference>
<sequence length="206" mass="21996">MSDRDPGLPRRKRSRLATRVRPRRSRRARSRIVIRTTRLGLLAALCTALLVMTGCSSTPDATPDDADAVVLAQTSPNPTTTDQVEEAPHPDPSAPPAPEADTNVVPVAEPPLPQEPTGSQNDRDAASNPVLGGEDLLFLSYITDFNLIQRPEADQIRLGRSICDGLNRGQSKPDLTAELVTDGGYSGGEVANVLMAATVAYCPQFA</sequence>
<evidence type="ECO:0000259" key="2">
    <source>
        <dbReference type="Pfam" id="PF05305"/>
    </source>
</evidence>
<feature type="compositionally biased region" description="Basic residues" evidence="1">
    <location>
        <begin position="9"/>
        <end position="29"/>
    </location>
</feature>
<feature type="region of interest" description="Disordered" evidence="1">
    <location>
        <begin position="1"/>
        <end position="29"/>
    </location>
</feature>
<dbReference type="OrthoDB" id="4464391at2"/>
<dbReference type="EMBL" id="RKLO01000002">
    <property type="protein sequence ID" value="RVW04262.1"/>
    <property type="molecule type" value="Genomic_DNA"/>
</dbReference>
<organism evidence="3 4">
    <name type="scientific">Rhodococcus xishaensis</name>
    <dbReference type="NCBI Taxonomy" id="2487364"/>
    <lineage>
        <taxon>Bacteria</taxon>
        <taxon>Bacillati</taxon>
        <taxon>Actinomycetota</taxon>
        <taxon>Actinomycetes</taxon>
        <taxon>Mycobacteriales</taxon>
        <taxon>Nocardiaceae</taxon>
        <taxon>Rhodococcus</taxon>
    </lineage>
</organism>
<feature type="region of interest" description="Disordered" evidence="1">
    <location>
        <begin position="75"/>
        <end position="129"/>
    </location>
</feature>
<dbReference type="Pfam" id="PF05305">
    <property type="entry name" value="DUF732"/>
    <property type="match status" value="1"/>
</dbReference>
<evidence type="ECO:0000313" key="4">
    <source>
        <dbReference type="Proteomes" id="UP000283479"/>
    </source>
</evidence>
<protein>
    <submittedName>
        <fullName evidence="3">DUF732 domain-containing protein</fullName>
    </submittedName>
</protein>
<proteinExistence type="predicted"/>
<reference evidence="3 4" key="1">
    <citation type="submission" date="2018-11" db="EMBL/GenBank/DDBJ databases">
        <title>Rhodococcus spongicola sp. nov. and Rhodococcus xishaensis sp. nov. from marine sponges.</title>
        <authorList>
            <person name="Li L."/>
            <person name="Lin H.W."/>
        </authorList>
    </citation>
    <scope>NUCLEOTIDE SEQUENCE [LARGE SCALE GENOMIC DNA]</scope>
    <source>
        <strain evidence="3 4">LHW51113</strain>
    </source>
</reference>